<evidence type="ECO:0000256" key="2">
    <source>
        <dbReference type="ARBA" id="ARBA00006244"/>
    </source>
</evidence>
<proteinExistence type="inferred from homology"/>
<comment type="similarity">
    <text evidence="2">Belongs to the TMEM198 family.</text>
</comment>
<evidence type="ECO:0000313" key="10">
    <source>
        <dbReference type="EMBL" id="KAF0314564.1"/>
    </source>
</evidence>
<feature type="transmembrane region" description="Helical" evidence="8">
    <location>
        <begin position="95"/>
        <end position="114"/>
    </location>
</feature>
<protein>
    <recommendedName>
        <fullName evidence="6">Transmembrane protein 198</fullName>
    </recommendedName>
</protein>
<feature type="transmembrane region" description="Helical" evidence="8">
    <location>
        <begin position="164"/>
        <end position="183"/>
    </location>
</feature>
<accession>A0A6A4XET7</accession>
<evidence type="ECO:0000256" key="5">
    <source>
        <dbReference type="ARBA" id="ARBA00023136"/>
    </source>
</evidence>
<keyword evidence="11" id="KW-1185">Reference proteome</keyword>
<evidence type="ECO:0000256" key="6">
    <source>
        <dbReference type="ARBA" id="ARBA00049737"/>
    </source>
</evidence>
<dbReference type="InterPro" id="IPR025256">
    <property type="entry name" value="TM7S3/TM198-like_dom"/>
</dbReference>
<feature type="transmembrane region" description="Helical" evidence="8">
    <location>
        <begin position="121"/>
        <end position="141"/>
    </location>
</feature>
<evidence type="ECO:0000256" key="1">
    <source>
        <dbReference type="ARBA" id="ARBA00004141"/>
    </source>
</evidence>
<feature type="transmembrane region" description="Helical" evidence="8">
    <location>
        <begin position="12"/>
        <end position="32"/>
    </location>
</feature>
<sequence>MFVMKLPTGYRCFKAVMFLTGFTFGSVVVYLICMEEAVLPPLGNAGVSLGAGLLFGAITMLVQYVGLFMTGFHTGLYCGVISLVVVDFFHRLSTVWLSLAVLMGWGLLFALANLRLQKSLTVFGTSVHGGAVIMVSMDYFIEQFAAARWVLNKVRLRDDQPPCWFSWVVLGLWPLMALVGLLVQSRLTGRGVHHKVVVPHHKSRTVNLQRLRSRQARAELRQRKYRYLYQVRTAHGDIISQEYVHSLNKMAQPGDQSTLQSNCTRVTSVNDQAALTALSESEHEAEVLHPTDSRRSSGEPTPERPRPADYGDREL</sequence>
<name>A0A6A4XET7_AMPAM</name>
<feature type="transmembrane region" description="Helical" evidence="8">
    <location>
        <begin position="38"/>
        <end position="58"/>
    </location>
</feature>
<evidence type="ECO:0000256" key="4">
    <source>
        <dbReference type="ARBA" id="ARBA00022989"/>
    </source>
</evidence>
<dbReference type="OrthoDB" id="115781at2759"/>
<feature type="region of interest" description="Disordered" evidence="7">
    <location>
        <begin position="278"/>
        <end position="315"/>
    </location>
</feature>
<feature type="compositionally biased region" description="Basic and acidic residues" evidence="7">
    <location>
        <begin position="280"/>
        <end position="315"/>
    </location>
</feature>
<gene>
    <name evidence="10" type="primary">tmem198_1</name>
    <name evidence="10" type="ORF">FJT64_015005</name>
</gene>
<organism evidence="10 11">
    <name type="scientific">Amphibalanus amphitrite</name>
    <name type="common">Striped barnacle</name>
    <name type="synonym">Balanus amphitrite</name>
    <dbReference type="NCBI Taxonomy" id="1232801"/>
    <lineage>
        <taxon>Eukaryota</taxon>
        <taxon>Metazoa</taxon>
        <taxon>Ecdysozoa</taxon>
        <taxon>Arthropoda</taxon>
        <taxon>Crustacea</taxon>
        <taxon>Multicrustacea</taxon>
        <taxon>Cirripedia</taxon>
        <taxon>Thoracica</taxon>
        <taxon>Thoracicalcarea</taxon>
        <taxon>Balanomorpha</taxon>
        <taxon>Balanoidea</taxon>
        <taxon>Balanidae</taxon>
        <taxon>Amphibalaninae</taxon>
        <taxon>Amphibalanus</taxon>
    </lineage>
</organism>
<reference evidence="10 11" key="1">
    <citation type="submission" date="2019-07" db="EMBL/GenBank/DDBJ databases">
        <title>Draft genome assembly of a fouling barnacle, Amphibalanus amphitrite (Darwin, 1854): The first reference genome for Thecostraca.</title>
        <authorList>
            <person name="Kim W."/>
        </authorList>
    </citation>
    <scope>NUCLEOTIDE SEQUENCE [LARGE SCALE GENOMIC DNA]</scope>
    <source>
        <strain evidence="10">SNU_AA5</strain>
        <tissue evidence="10">Soma without cirri and trophi</tissue>
    </source>
</reference>
<dbReference type="InterPro" id="IPR040236">
    <property type="entry name" value="TMEM198"/>
</dbReference>
<feature type="domain" description="TM7S3/TM198-like" evidence="9">
    <location>
        <begin position="9"/>
        <end position="184"/>
    </location>
</feature>
<evidence type="ECO:0000256" key="3">
    <source>
        <dbReference type="ARBA" id="ARBA00022692"/>
    </source>
</evidence>
<comment type="caution">
    <text evidence="10">The sequence shown here is derived from an EMBL/GenBank/DDBJ whole genome shotgun (WGS) entry which is preliminary data.</text>
</comment>
<keyword evidence="5 8" id="KW-0472">Membrane</keyword>
<dbReference type="Pfam" id="PF13886">
    <property type="entry name" value="TM7S3_TM198"/>
    <property type="match status" value="1"/>
</dbReference>
<dbReference type="GO" id="GO:0005886">
    <property type="term" value="C:plasma membrane"/>
    <property type="evidence" value="ECO:0007669"/>
    <property type="project" value="TreeGrafter"/>
</dbReference>
<keyword evidence="3 8" id="KW-0812">Transmembrane</keyword>
<evidence type="ECO:0000313" key="11">
    <source>
        <dbReference type="Proteomes" id="UP000440578"/>
    </source>
</evidence>
<evidence type="ECO:0000256" key="7">
    <source>
        <dbReference type="SAM" id="MobiDB-lite"/>
    </source>
</evidence>
<dbReference type="AlphaFoldDB" id="A0A6A4XET7"/>
<comment type="subcellular location">
    <subcellularLocation>
        <location evidence="1">Membrane</location>
        <topology evidence="1">Multi-pass membrane protein</topology>
    </subcellularLocation>
</comment>
<evidence type="ECO:0000259" key="9">
    <source>
        <dbReference type="Pfam" id="PF13886"/>
    </source>
</evidence>
<dbReference type="PANTHER" id="PTHR31247:SF5">
    <property type="entry name" value="DUF4203 DOMAIN-CONTAINING PROTEIN"/>
    <property type="match status" value="1"/>
</dbReference>
<dbReference type="Proteomes" id="UP000440578">
    <property type="component" value="Unassembled WGS sequence"/>
</dbReference>
<dbReference type="EMBL" id="VIIS01000012">
    <property type="protein sequence ID" value="KAF0314564.1"/>
    <property type="molecule type" value="Genomic_DNA"/>
</dbReference>
<evidence type="ECO:0000256" key="8">
    <source>
        <dbReference type="SAM" id="Phobius"/>
    </source>
</evidence>
<keyword evidence="4 8" id="KW-1133">Transmembrane helix</keyword>
<dbReference type="PANTHER" id="PTHR31247">
    <property type="entry name" value="TRANSMEMBRANE PROTEIN 198 FAMILY MEMBER"/>
    <property type="match status" value="1"/>
</dbReference>